<name>A0AAE1Z2N3_9LAMI</name>
<accession>A0AAE1Z2N3</accession>
<comment type="caution">
    <text evidence="1">The sequence shown here is derived from an EMBL/GenBank/DDBJ whole genome shotgun (WGS) entry which is preliminary data.</text>
</comment>
<reference evidence="1" key="1">
    <citation type="submission" date="2020-06" db="EMBL/GenBank/DDBJ databases">
        <authorList>
            <person name="Li T."/>
            <person name="Hu X."/>
            <person name="Zhang T."/>
            <person name="Song X."/>
            <person name="Zhang H."/>
            <person name="Dai N."/>
            <person name="Sheng W."/>
            <person name="Hou X."/>
            <person name="Wei L."/>
        </authorList>
    </citation>
    <scope>NUCLEOTIDE SEQUENCE</scope>
    <source>
        <strain evidence="1">3651</strain>
        <tissue evidence="1">Leaf</tissue>
    </source>
</reference>
<dbReference type="EMBL" id="JACGWO010000001">
    <property type="protein sequence ID" value="KAK4441135.1"/>
    <property type="molecule type" value="Genomic_DNA"/>
</dbReference>
<dbReference type="Proteomes" id="UP001293254">
    <property type="component" value="Unassembled WGS sequence"/>
</dbReference>
<keyword evidence="2" id="KW-1185">Reference proteome</keyword>
<evidence type="ECO:0000313" key="2">
    <source>
        <dbReference type="Proteomes" id="UP001293254"/>
    </source>
</evidence>
<evidence type="ECO:0000313" key="1">
    <source>
        <dbReference type="EMBL" id="KAK4441135.1"/>
    </source>
</evidence>
<reference evidence="1" key="2">
    <citation type="journal article" date="2024" name="Plant">
        <title>Genomic evolution and insights into agronomic trait innovations of Sesamum species.</title>
        <authorList>
            <person name="Miao H."/>
            <person name="Wang L."/>
            <person name="Qu L."/>
            <person name="Liu H."/>
            <person name="Sun Y."/>
            <person name="Le M."/>
            <person name="Wang Q."/>
            <person name="Wei S."/>
            <person name="Zheng Y."/>
            <person name="Lin W."/>
            <person name="Duan Y."/>
            <person name="Cao H."/>
            <person name="Xiong S."/>
            <person name="Wang X."/>
            <person name="Wei L."/>
            <person name="Li C."/>
            <person name="Ma Q."/>
            <person name="Ju M."/>
            <person name="Zhao R."/>
            <person name="Li G."/>
            <person name="Mu C."/>
            <person name="Tian Q."/>
            <person name="Mei H."/>
            <person name="Zhang T."/>
            <person name="Gao T."/>
            <person name="Zhang H."/>
        </authorList>
    </citation>
    <scope>NUCLEOTIDE SEQUENCE</scope>
    <source>
        <strain evidence="1">3651</strain>
    </source>
</reference>
<organism evidence="1 2">
    <name type="scientific">Sesamum alatum</name>
    <dbReference type="NCBI Taxonomy" id="300844"/>
    <lineage>
        <taxon>Eukaryota</taxon>
        <taxon>Viridiplantae</taxon>
        <taxon>Streptophyta</taxon>
        <taxon>Embryophyta</taxon>
        <taxon>Tracheophyta</taxon>
        <taxon>Spermatophyta</taxon>
        <taxon>Magnoliopsida</taxon>
        <taxon>eudicotyledons</taxon>
        <taxon>Gunneridae</taxon>
        <taxon>Pentapetalae</taxon>
        <taxon>asterids</taxon>
        <taxon>lamiids</taxon>
        <taxon>Lamiales</taxon>
        <taxon>Pedaliaceae</taxon>
        <taxon>Sesamum</taxon>
    </lineage>
</organism>
<proteinExistence type="predicted"/>
<sequence>MGEVPRLFILPSYKDLLVALLQFYSRLGQSNFLVAASSGRILLPPRGAPLVRLLVTSLVFFLFEGLLIDETFILLPTSPVPQVSGRPVSASGTKLLEMHTLTYNYQVQVK</sequence>
<dbReference type="AlphaFoldDB" id="A0AAE1Z2N3"/>
<protein>
    <submittedName>
        <fullName evidence="1">Uncharacterized protein</fullName>
    </submittedName>
</protein>
<gene>
    <name evidence="1" type="ORF">Salat_0448400</name>
</gene>